<sequence length="493" mass="57726">MTDPTRKRQLEELDQVELCTRILYQARNELYLNMRFLDVSLSSLGFEADWGRGGIATDGWLIYYGPEYLTGLFSQGRSLVNRAYLHMLFHCLFCHMYTRKDRDKDYWDLACDIAMESVIDGLYQKCVHVPKSPLRRETYLRLEKQLAREQDADASGQGRKEGQASGREHVKASGRERVQVPGREPGRIPLTAERVYHALKEMGLPERRLEQLRSEFHVDSHDLWEQEDDRKQARPRQNQWNDNREKIQTQMETMGSKDESEDNRSLLDQVQVENRERYDYSRFLRKFSVMREEMQVDPDSFDYAFYTYGLSLYGNMPLIEPLESKEVYRIEDFAIVIDTSMSCSGELVRRFLEETYDVLSESESYFKKVHVHIIQCDDAVQSDVVVTCPEELREYMEHFEIKGHGGTDFRPAFEYVNGLRARREVANLRGLIYFTDGKGIYPVQAPPYDTAFVFIENMFSDESVPAWAMKVVLEEEQIMEYNGKPRDAGEQDS</sequence>
<comment type="caution">
    <text evidence="4">The sequence shown here is derived from an EMBL/GenBank/DDBJ whole genome shotgun (WGS) entry which is preliminary data.</text>
</comment>
<organism evidence="4 5">
    <name type="scientific">Enterocloster hominis</name>
    <name type="common">ex Hitch et al. 2024</name>
    <dbReference type="NCBI Taxonomy" id="1917870"/>
    <lineage>
        <taxon>Bacteria</taxon>
        <taxon>Bacillati</taxon>
        <taxon>Bacillota</taxon>
        <taxon>Clostridia</taxon>
        <taxon>Lachnospirales</taxon>
        <taxon>Lachnospiraceae</taxon>
        <taxon>Enterocloster</taxon>
    </lineage>
</organism>
<proteinExistence type="predicted"/>
<gene>
    <name evidence="4" type="ORF">WMQ36_20870</name>
</gene>
<evidence type="ECO:0000313" key="4">
    <source>
        <dbReference type="EMBL" id="MEQ2427423.1"/>
    </source>
</evidence>
<dbReference type="Pfam" id="PF09967">
    <property type="entry name" value="DUF2201"/>
    <property type="match status" value="1"/>
</dbReference>
<dbReference type="CDD" id="cd00198">
    <property type="entry name" value="vWFA"/>
    <property type="match status" value="1"/>
</dbReference>
<dbReference type="PANTHER" id="PTHR38730:SF1">
    <property type="entry name" value="SLL7028 PROTEIN"/>
    <property type="match status" value="1"/>
</dbReference>
<name>A0ABV1DAM2_9FIRM</name>
<feature type="region of interest" description="Disordered" evidence="1">
    <location>
        <begin position="147"/>
        <end position="186"/>
    </location>
</feature>
<dbReference type="Pfam" id="PF13203">
    <property type="entry name" value="DUF2201_N"/>
    <property type="match status" value="1"/>
</dbReference>
<evidence type="ECO:0000313" key="5">
    <source>
        <dbReference type="Proteomes" id="UP001454086"/>
    </source>
</evidence>
<feature type="domain" description="VWA-like" evidence="2">
    <location>
        <begin position="334"/>
        <end position="473"/>
    </location>
</feature>
<feature type="compositionally biased region" description="Basic and acidic residues" evidence="1">
    <location>
        <begin position="158"/>
        <end position="178"/>
    </location>
</feature>
<feature type="domain" description="Putative metallopeptidase" evidence="3">
    <location>
        <begin position="24"/>
        <end position="177"/>
    </location>
</feature>
<feature type="region of interest" description="Disordered" evidence="1">
    <location>
        <begin position="224"/>
        <end position="245"/>
    </location>
</feature>
<dbReference type="PANTHER" id="PTHR38730">
    <property type="entry name" value="SLL7028 PROTEIN"/>
    <property type="match status" value="1"/>
</dbReference>
<dbReference type="Proteomes" id="UP001454086">
    <property type="component" value="Unassembled WGS sequence"/>
</dbReference>
<protein>
    <submittedName>
        <fullName evidence="4">VWA-like domain-containing protein</fullName>
    </submittedName>
</protein>
<evidence type="ECO:0000256" key="1">
    <source>
        <dbReference type="SAM" id="MobiDB-lite"/>
    </source>
</evidence>
<dbReference type="InterPro" id="IPR036465">
    <property type="entry name" value="vWFA_dom_sf"/>
</dbReference>
<reference evidence="4 5" key="1">
    <citation type="submission" date="2024-03" db="EMBL/GenBank/DDBJ databases">
        <title>Human intestinal bacterial collection.</title>
        <authorList>
            <person name="Pauvert C."/>
            <person name="Hitch T.C.A."/>
            <person name="Clavel T."/>
        </authorList>
    </citation>
    <scope>NUCLEOTIDE SEQUENCE [LARGE SCALE GENOMIC DNA]</scope>
    <source>
        <strain evidence="4 5">CLA-SR-H021</strain>
    </source>
</reference>
<dbReference type="RefSeq" id="WP_008723853.1">
    <property type="nucleotide sequence ID" value="NZ_JBBMFM010000104.1"/>
</dbReference>
<dbReference type="InterPro" id="IPR018698">
    <property type="entry name" value="VWA-like_dom"/>
</dbReference>
<accession>A0ABV1DAM2</accession>
<evidence type="ECO:0000259" key="2">
    <source>
        <dbReference type="Pfam" id="PF09967"/>
    </source>
</evidence>
<dbReference type="InterPro" id="IPR025154">
    <property type="entry name" value="Put_metallopeptidase_dom"/>
</dbReference>
<dbReference type="SUPFAM" id="SSF53300">
    <property type="entry name" value="vWA-like"/>
    <property type="match status" value="1"/>
</dbReference>
<keyword evidence="5" id="KW-1185">Reference proteome</keyword>
<evidence type="ECO:0000259" key="3">
    <source>
        <dbReference type="Pfam" id="PF13203"/>
    </source>
</evidence>
<dbReference type="EMBL" id="JBBMFM010000104">
    <property type="protein sequence ID" value="MEQ2427423.1"/>
    <property type="molecule type" value="Genomic_DNA"/>
</dbReference>